<organism evidence="1">
    <name type="scientific">Candidatus Kentrum sp. LPFa</name>
    <dbReference type="NCBI Taxonomy" id="2126335"/>
    <lineage>
        <taxon>Bacteria</taxon>
        <taxon>Pseudomonadati</taxon>
        <taxon>Pseudomonadota</taxon>
        <taxon>Gammaproteobacteria</taxon>
        <taxon>Candidatus Kentrum</taxon>
    </lineage>
</organism>
<dbReference type="AlphaFoldDB" id="A0A450WVI0"/>
<dbReference type="EMBL" id="CAADFK010000236">
    <property type="protein sequence ID" value="VFK21073.1"/>
    <property type="molecule type" value="Genomic_DNA"/>
</dbReference>
<gene>
    <name evidence="1" type="ORF">BECKLPF1236B_GA0070989_12361</name>
</gene>
<sequence length="78" mass="7988">MVGAGSTKAVQLHTGPEMFGVHQTVLVAETGRVDDLNRRGIVFVIGAAPIWQPLGGGQYLATDQKGAQAASPSMVGIG</sequence>
<name>A0A450WVI0_9GAMM</name>
<protein>
    <submittedName>
        <fullName evidence="1">Uncharacterized protein</fullName>
    </submittedName>
</protein>
<evidence type="ECO:0000313" key="1">
    <source>
        <dbReference type="EMBL" id="VFK21073.1"/>
    </source>
</evidence>
<reference evidence="1" key="1">
    <citation type="submission" date="2019-02" db="EMBL/GenBank/DDBJ databases">
        <authorList>
            <person name="Gruber-Vodicka R. H."/>
            <person name="Seah K. B. B."/>
        </authorList>
    </citation>
    <scope>NUCLEOTIDE SEQUENCE</scope>
    <source>
        <strain evidence="1">BECK_S313</strain>
    </source>
</reference>
<accession>A0A450WVI0</accession>
<proteinExistence type="predicted"/>